<feature type="region of interest" description="Disordered" evidence="3">
    <location>
        <begin position="1"/>
        <end position="21"/>
    </location>
</feature>
<evidence type="ECO:0000256" key="1">
    <source>
        <dbReference type="ARBA" id="ARBA00022741"/>
    </source>
</evidence>
<dbReference type="SMART" id="SM00382">
    <property type="entry name" value="AAA"/>
    <property type="match status" value="1"/>
</dbReference>
<dbReference type="AlphaFoldDB" id="A0A7C8BQM1"/>
<dbReference type="SUPFAM" id="SSF52540">
    <property type="entry name" value="P-loop containing nucleoside triphosphate hydrolases"/>
    <property type="match status" value="1"/>
</dbReference>
<dbReference type="PANTHER" id="PTHR43875">
    <property type="entry name" value="MALTODEXTRIN IMPORT ATP-BINDING PROTEIN MSMX"/>
    <property type="match status" value="1"/>
</dbReference>
<comment type="caution">
    <text evidence="5">The sequence shown here is derived from an EMBL/GenBank/DDBJ whole genome shotgun (WGS) entry which is preliminary data.</text>
</comment>
<dbReference type="GO" id="GO:0016887">
    <property type="term" value="F:ATP hydrolysis activity"/>
    <property type="evidence" value="ECO:0007669"/>
    <property type="project" value="InterPro"/>
</dbReference>
<dbReference type="PROSITE" id="PS50893">
    <property type="entry name" value="ABC_TRANSPORTER_2"/>
    <property type="match status" value="1"/>
</dbReference>
<dbReference type="GO" id="GO:0055052">
    <property type="term" value="C:ATP-binding cassette (ABC) transporter complex, substrate-binding subunit-containing"/>
    <property type="evidence" value="ECO:0007669"/>
    <property type="project" value="TreeGrafter"/>
</dbReference>
<name>A0A7C8BQM1_9MICO</name>
<organism evidence="5 6">
    <name type="scientific">Pseudoclavibacter caeni</name>
    <dbReference type="NCBI Taxonomy" id="908846"/>
    <lineage>
        <taxon>Bacteria</taxon>
        <taxon>Bacillati</taxon>
        <taxon>Actinomycetota</taxon>
        <taxon>Actinomycetes</taxon>
        <taxon>Micrococcales</taxon>
        <taxon>Microbacteriaceae</taxon>
        <taxon>Pseudoclavibacter</taxon>
    </lineage>
</organism>
<feature type="region of interest" description="Disordered" evidence="3">
    <location>
        <begin position="32"/>
        <end position="51"/>
    </location>
</feature>
<dbReference type="InterPro" id="IPR027417">
    <property type="entry name" value="P-loop_NTPase"/>
</dbReference>
<dbReference type="Proteomes" id="UP000481339">
    <property type="component" value="Unassembled WGS sequence"/>
</dbReference>
<dbReference type="Pfam" id="PF00005">
    <property type="entry name" value="ABC_tran"/>
    <property type="match status" value="1"/>
</dbReference>
<evidence type="ECO:0000313" key="5">
    <source>
        <dbReference type="EMBL" id="KAB1633429.1"/>
    </source>
</evidence>
<dbReference type="Gene3D" id="3.40.50.300">
    <property type="entry name" value="P-loop containing nucleotide triphosphate hydrolases"/>
    <property type="match status" value="1"/>
</dbReference>
<keyword evidence="6" id="KW-1185">Reference proteome</keyword>
<dbReference type="GO" id="GO:0005524">
    <property type="term" value="F:ATP binding"/>
    <property type="evidence" value="ECO:0007669"/>
    <property type="project" value="UniProtKB-KW"/>
</dbReference>
<feature type="domain" description="ABC transporter" evidence="4">
    <location>
        <begin position="63"/>
        <end position="295"/>
    </location>
</feature>
<reference evidence="5 6" key="1">
    <citation type="submission" date="2019-09" db="EMBL/GenBank/DDBJ databases">
        <title>Phylogeny of genus Pseudoclavibacter and closely related genus.</title>
        <authorList>
            <person name="Li Y."/>
        </authorList>
    </citation>
    <scope>NUCLEOTIDE SEQUENCE [LARGE SCALE GENOMIC DNA]</scope>
    <source>
        <strain evidence="5 6">JCM 16921</strain>
    </source>
</reference>
<dbReference type="InterPro" id="IPR047641">
    <property type="entry name" value="ABC_transpr_MalK/UgpC-like"/>
</dbReference>
<keyword evidence="1" id="KW-0547">Nucleotide-binding</keyword>
<evidence type="ECO:0000259" key="4">
    <source>
        <dbReference type="PROSITE" id="PS50893"/>
    </source>
</evidence>
<sequence>MVVTATVPSARRGRQPRRGPCAMVPPLPVSGLCPRRTGRLTRHGGAAHGTPAPSRIIEDMPCLELDHACCTYPGAARPVLQDVSLAVPRGAFLTLLGPANAGKSTLLRMIAGLEETQSGVVRIDGRDVTRLPPKHRNVAMIFQNYALYPQMTVGENITFALRVAGVPAAERRRRIAPITRALRLDALVDRQPGALTGHERQRVAVARALARIPDLLLMDEPFTGLAPEERLDLLARIHDIAAGLGITVVSATSRLAETEGIDAPVAVLAGGRLRQSAPLAELRRAPADLAVARAVSPRPLVVWSATVEDGAIALGARRRPVPGVAHADVLLAVADTRARVRPEGALPATVEHTRTVSTEGPGAQELVLRLADRDRTECRQTVPGVRYQPGDRTGVDVDPAEAWVFAAADGALLDAPRA</sequence>
<proteinExistence type="predicted"/>
<accession>A0A7C8BQM1</accession>
<protein>
    <submittedName>
        <fullName evidence="5">ABC transporter ATP-binding protein</fullName>
    </submittedName>
</protein>
<evidence type="ECO:0000256" key="3">
    <source>
        <dbReference type="SAM" id="MobiDB-lite"/>
    </source>
</evidence>
<dbReference type="PANTHER" id="PTHR43875:SF1">
    <property type="entry name" value="OSMOPROTECTIVE COMPOUNDS UPTAKE ATP-BINDING PROTEIN GGTA"/>
    <property type="match status" value="1"/>
</dbReference>
<evidence type="ECO:0000313" key="6">
    <source>
        <dbReference type="Proteomes" id="UP000481339"/>
    </source>
</evidence>
<dbReference type="EMBL" id="WBKA01000001">
    <property type="protein sequence ID" value="KAB1633429.1"/>
    <property type="molecule type" value="Genomic_DNA"/>
</dbReference>
<dbReference type="InterPro" id="IPR003593">
    <property type="entry name" value="AAA+_ATPase"/>
</dbReference>
<gene>
    <name evidence="5" type="ORF">F8O02_00325</name>
</gene>
<dbReference type="InterPro" id="IPR003439">
    <property type="entry name" value="ABC_transporter-like_ATP-bd"/>
</dbReference>
<keyword evidence="2 5" id="KW-0067">ATP-binding</keyword>
<evidence type="ECO:0000256" key="2">
    <source>
        <dbReference type="ARBA" id="ARBA00022840"/>
    </source>
</evidence>
<dbReference type="OrthoDB" id="5111086at2"/>